<protein>
    <submittedName>
        <fullName evidence="1">Uncharacterized protein</fullName>
    </submittedName>
</protein>
<gene>
    <name evidence="1" type="ORF">B296_00033100</name>
</gene>
<comment type="caution">
    <text evidence="1">The sequence shown here is derived from an EMBL/GenBank/DDBJ whole genome shotgun (WGS) entry which is preliminary data.</text>
</comment>
<evidence type="ECO:0000313" key="2">
    <source>
        <dbReference type="Proteomes" id="UP000287651"/>
    </source>
</evidence>
<dbReference type="EMBL" id="AMZH03012405">
    <property type="protein sequence ID" value="RRT51076.1"/>
    <property type="molecule type" value="Genomic_DNA"/>
</dbReference>
<name>A0A426YHC2_ENSVE</name>
<dbReference type="AlphaFoldDB" id="A0A426YHC2"/>
<dbReference type="Proteomes" id="UP000287651">
    <property type="component" value="Unassembled WGS sequence"/>
</dbReference>
<proteinExistence type="predicted"/>
<reference evidence="1 2" key="1">
    <citation type="journal article" date="2014" name="Agronomy (Basel)">
        <title>A Draft Genome Sequence for Ensete ventricosum, the Drought-Tolerant Tree Against Hunger.</title>
        <authorList>
            <person name="Harrison J."/>
            <person name="Moore K.A."/>
            <person name="Paszkiewicz K."/>
            <person name="Jones T."/>
            <person name="Grant M."/>
            <person name="Ambacheew D."/>
            <person name="Muzemil S."/>
            <person name="Studholme D.J."/>
        </authorList>
    </citation>
    <scope>NUCLEOTIDE SEQUENCE [LARGE SCALE GENOMIC DNA]</scope>
</reference>
<accession>A0A426YHC2</accession>
<organism evidence="1 2">
    <name type="scientific">Ensete ventricosum</name>
    <name type="common">Abyssinian banana</name>
    <name type="synonym">Musa ensete</name>
    <dbReference type="NCBI Taxonomy" id="4639"/>
    <lineage>
        <taxon>Eukaryota</taxon>
        <taxon>Viridiplantae</taxon>
        <taxon>Streptophyta</taxon>
        <taxon>Embryophyta</taxon>
        <taxon>Tracheophyta</taxon>
        <taxon>Spermatophyta</taxon>
        <taxon>Magnoliopsida</taxon>
        <taxon>Liliopsida</taxon>
        <taxon>Zingiberales</taxon>
        <taxon>Musaceae</taxon>
        <taxon>Ensete</taxon>
    </lineage>
</organism>
<evidence type="ECO:0000313" key="1">
    <source>
        <dbReference type="EMBL" id="RRT51076.1"/>
    </source>
</evidence>
<sequence>MGGRTQAHEHRVLCGLFVGNVAGSRTQEVADGEDEPSAYTCQDARAGDDAGGALGSGAAALLRRQRQICHG</sequence>